<gene>
    <name evidence="1" type="ORF">GT409_03630</name>
</gene>
<dbReference type="RefSeq" id="WP_160627029.1">
    <property type="nucleotide sequence ID" value="NZ_CP047593.1"/>
</dbReference>
<dbReference type="EMBL" id="CP047593">
    <property type="protein sequence ID" value="QHI68576.1"/>
    <property type="molecule type" value="Genomic_DNA"/>
</dbReference>
<accession>A0A6P1MAI5</accession>
<protein>
    <submittedName>
        <fullName evidence="1">Uncharacterized protein</fullName>
    </submittedName>
</protein>
<evidence type="ECO:0000313" key="2">
    <source>
        <dbReference type="Proteomes" id="UP000464954"/>
    </source>
</evidence>
<proteinExistence type="predicted"/>
<dbReference type="AlphaFoldDB" id="A0A6P1MAI5"/>
<keyword evidence="2" id="KW-1185">Reference proteome</keyword>
<dbReference type="GO" id="GO:0003677">
    <property type="term" value="F:DNA binding"/>
    <property type="evidence" value="ECO:0007669"/>
    <property type="project" value="InterPro"/>
</dbReference>
<dbReference type="Proteomes" id="UP000464954">
    <property type="component" value="Chromosome"/>
</dbReference>
<dbReference type="KEGG" id="taer:GT409_03630"/>
<sequence>MKKSHEVLKSAITPCGAKAVAAEMGLSQSMIYKWCQPSGNPDCSGSENPLDRLLEICRLTGDDSAINWLCQQTDSFRVKNPAAEAATDIKQSVLGNTQVILKEFSEMLEAVTESYANGQRIDLKESERVRKEWDELKSIAEQFVCACEQGLFDHSN</sequence>
<name>A0A6P1MAI5_9BACT</name>
<dbReference type="Pfam" id="PF06892">
    <property type="entry name" value="Phage_CP76"/>
    <property type="match status" value="1"/>
</dbReference>
<reference evidence="1 2" key="1">
    <citation type="submission" date="2020-01" db="EMBL/GenBank/DDBJ databases">
        <title>Ponticoccus aerotolerans gen. nov., sp. nov., an anaerobic bacterium and proposal of Ponticoccusceae fam. nov., Ponticoccusles ord. nov. and Ponticoccuse classis nov. in the phylum Kiritimatiellaeota.</title>
        <authorList>
            <person name="Zhou L.Y."/>
            <person name="Du Z.J."/>
        </authorList>
    </citation>
    <scope>NUCLEOTIDE SEQUENCE [LARGE SCALE GENOMIC DNA]</scope>
    <source>
        <strain evidence="1 2">S-5007</strain>
    </source>
</reference>
<organism evidence="1 2">
    <name type="scientific">Tichowtungia aerotolerans</name>
    <dbReference type="NCBI Taxonomy" id="2697043"/>
    <lineage>
        <taxon>Bacteria</taxon>
        <taxon>Pseudomonadati</taxon>
        <taxon>Kiritimatiellota</taxon>
        <taxon>Tichowtungiia</taxon>
        <taxon>Tichowtungiales</taxon>
        <taxon>Tichowtungiaceae</taxon>
        <taxon>Tichowtungia</taxon>
    </lineage>
</organism>
<evidence type="ECO:0000313" key="1">
    <source>
        <dbReference type="EMBL" id="QHI68576.1"/>
    </source>
</evidence>
<dbReference type="InterPro" id="IPR009679">
    <property type="entry name" value="Phage_186_CII-like"/>
</dbReference>